<keyword evidence="3" id="KW-0732">Signal</keyword>
<dbReference type="Proteomes" id="UP000035681">
    <property type="component" value="Unplaced"/>
</dbReference>
<name>A0A0K0EC98_STRER</name>
<evidence type="ECO:0000313" key="4">
    <source>
        <dbReference type="Proteomes" id="UP000035681"/>
    </source>
</evidence>
<reference evidence="5" key="1">
    <citation type="submission" date="2015-08" db="UniProtKB">
        <authorList>
            <consortium name="WormBaseParasite"/>
        </authorList>
    </citation>
    <scope>IDENTIFICATION</scope>
</reference>
<feature type="region of interest" description="Disordered" evidence="2">
    <location>
        <begin position="135"/>
        <end position="156"/>
    </location>
</feature>
<evidence type="ECO:0000256" key="2">
    <source>
        <dbReference type="SAM" id="MobiDB-lite"/>
    </source>
</evidence>
<evidence type="ECO:0000313" key="5">
    <source>
        <dbReference type="WBParaSite" id="SSTP_0000711500.1"/>
    </source>
</evidence>
<evidence type="ECO:0000256" key="1">
    <source>
        <dbReference type="SAM" id="Coils"/>
    </source>
</evidence>
<feature type="region of interest" description="Disordered" evidence="2">
    <location>
        <begin position="96"/>
        <end position="117"/>
    </location>
</feature>
<feature type="coiled-coil region" evidence="1">
    <location>
        <begin position="48"/>
        <end position="79"/>
    </location>
</feature>
<keyword evidence="1" id="KW-0175">Coiled coil</keyword>
<dbReference type="AlphaFoldDB" id="A0A0K0EC98"/>
<sequence length="156" mass="17716">MNNFELIIILILSVNFLKIKGRKLNNDRFTEGISDDNNLQMPVTEDDSENFSNKIEELNKKLEKNIQHFKKLYKLFERLMALKKYADEVDSYLQLAKNSSTQPGPQGPPGTPVQLRSLPSKIQPTVTTQVIVETIPEPKGPPGTKVKLRQSPKLDL</sequence>
<feature type="signal peptide" evidence="3">
    <location>
        <begin position="1"/>
        <end position="21"/>
    </location>
</feature>
<evidence type="ECO:0000313" key="6">
    <source>
        <dbReference type="WBParaSite" id="TCONS_00010952.p1"/>
    </source>
</evidence>
<protein>
    <submittedName>
        <fullName evidence="5 6">Uncharacterized protein</fullName>
    </submittedName>
</protein>
<feature type="chain" id="PRO_5005327942" evidence="3">
    <location>
        <begin position="22"/>
        <end position="156"/>
    </location>
</feature>
<proteinExistence type="predicted"/>
<dbReference type="WBParaSite" id="SSTP_0000711500.1">
    <property type="protein sequence ID" value="SSTP_0000711500.1"/>
    <property type="gene ID" value="SSTP_0000711500"/>
</dbReference>
<keyword evidence="4" id="KW-1185">Reference proteome</keyword>
<evidence type="ECO:0000256" key="3">
    <source>
        <dbReference type="SAM" id="SignalP"/>
    </source>
</evidence>
<dbReference type="WBParaSite" id="TCONS_00010952.p1">
    <property type="protein sequence ID" value="TCONS_00010952.p1"/>
    <property type="gene ID" value="XLOC_004827"/>
</dbReference>
<organism evidence="5">
    <name type="scientific">Strongyloides stercoralis</name>
    <name type="common">Threadworm</name>
    <dbReference type="NCBI Taxonomy" id="6248"/>
    <lineage>
        <taxon>Eukaryota</taxon>
        <taxon>Metazoa</taxon>
        <taxon>Ecdysozoa</taxon>
        <taxon>Nematoda</taxon>
        <taxon>Chromadorea</taxon>
        <taxon>Rhabditida</taxon>
        <taxon>Tylenchina</taxon>
        <taxon>Panagrolaimomorpha</taxon>
        <taxon>Strongyloidoidea</taxon>
        <taxon>Strongyloididae</taxon>
        <taxon>Strongyloides</taxon>
    </lineage>
</organism>
<accession>A0A0K0EC98</accession>